<accession>A0ACB8R4E0</accession>
<dbReference type="EMBL" id="MU276423">
    <property type="protein sequence ID" value="KAI0038742.1"/>
    <property type="molecule type" value="Genomic_DNA"/>
</dbReference>
<keyword evidence="2" id="KW-1185">Reference proteome</keyword>
<protein>
    <submittedName>
        <fullName evidence="1">Uncharacterized protein</fullName>
    </submittedName>
</protein>
<sequence>MSDESDIEDFREAFPEDFREDSDSDDVSNADTDDSRMYDFDLDSESSSDDEAVPARAQAQQHVPRGTLGIAAFKSIRYIQDQGLTLASLVDAVTWGDEECIANPTIRAARTQFFNSDRFAPMLRRWWKPPNRRAKKGPAELRKFVVECVGEMVEKEMKVVAPILTPPGDALSLETLTGLDFHKLSETLRSKDGAPTLWTVLQRAGWSDKQAARNTHKTPNNVIMNVIASLAFTRSHHVNRMSQLWAIYLKSCGLSERAFDTLHALGLTMSSKWTTEAVNDISEKAMSAARTAIEEHAYYMSYDNLNVAKRVFSMRKDNQNNFYSACAATLWVVPGNPPIPPEWNPKYQAMRREGARAPFDMRILLRMEQGIVRRNREAAVNVILRFLLESPAFSAYTELDDPILQRVQPVRALPTGKPVQQFILRTADINEATYEGNDQALHEWMRQLGLDSVEEQKKTSVQRVVVIVGDQLTVDRIRGLIKYRCKDMNGFERLDWVVPVFGWFHLVMVFANSIHKQYLGTSAGIGLQKAFDLLERKGLRSTLTKGPFWHNLDEALHHMAEGIFRACWLEIGGVDKLEHLTARSPDDLFLLAEDIYDKLASRRALMDMVADGTKNKDEFRYQTVMFNSDILSYLVLRRGISRGDPGRMEDQLPDLALRFAGGNNNKYTIEILDILQGLKKEWPPELRTYIREHCWLVNRTGKAGAFTAADQAQEQNIKDLKVTYRASGPSATLELLGKVSPAVPVFRAVKKCIKWQFKTVASRGDRHTAPAKEKDVALYQEVVFSENWLKYEEGRTFKKAEDRAKDVMDAGAVVLAQGDGAFKRWWSNRDFERSTEESWLEDAVVETQTGSAHEERHPAQEGVGQ</sequence>
<name>A0ACB8R4E0_9AGAM</name>
<evidence type="ECO:0000313" key="1">
    <source>
        <dbReference type="EMBL" id="KAI0038742.1"/>
    </source>
</evidence>
<evidence type="ECO:0000313" key="2">
    <source>
        <dbReference type="Proteomes" id="UP000814033"/>
    </source>
</evidence>
<reference evidence="1" key="2">
    <citation type="journal article" date="2022" name="New Phytol.">
        <title>Evolutionary transition to the ectomycorrhizal habit in the genomes of a hyperdiverse lineage of mushroom-forming fungi.</title>
        <authorList>
            <person name="Looney B."/>
            <person name="Miyauchi S."/>
            <person name="Morin E."/>
            <person name="Drula E."/>
            <person name="Courty P.E."/>
            <person name="Kohler A."/>
            <person name="Kuo A."/>
            <person name="LaButti K."/>
            <person name="Pangilinan J."/>
            <person name="Lipzen A."/>
            <person name="Riley R."/>
            <person name="Andreopoulos W."/>
            <person name="He G."/>
            <person name="Johnson J."/>
            <person name="Nolan M."/>
            <person name="Tritt A."/>
            <person name="Barry K.W."/>
            <person name="Grigoriev I.V."/>
            <person name="Nagy L.G."/>
            <person name="Hibbett D."/>
            <person name="Henrissat B."/>
            <person name="Matheny P.B."/>
            <person name="Labbe J."/>
            <person name="Martin F.M."/>
        </authorList>
    </citation>
    <scope>NUCLEOTIDE SEQUENCE</scope>
    <source>
        <strain evidence="1">FP105234-sp</strain>
    </source>
</reference>
<organism evidence="1 2">
    <name type="scientific">Auriscalpium vulgare</name>
    <dbReference type="NCBI Taxonomy" id="40419"/>
    <lineage>
        <taxon>Eukaryota</taxon>
        <taxon>Fungi</taxon>
        <taxon>Dikarya</taxon>
        <taxon>Basidiomycota</taxon>
        <taxon>Agaricomycotina</taxon>
        <taxon>Agaricomycetes</taxon>
        <taxon>Russulales</taxon>
        <taxon>Auriscalpiaceae</taxon>
        <taxon>Auriscalpium</taxon>
    </lineage>
</organism>
<comment type="caution">
    <text evidence="1">The sequence shown here is derived from an EMBL/GenBank/DDBJ whole genome shotgun (WGS) entry which is preliminary data.</text>
</comment>
<dbReference type="Proteomes" id="UP000814033">
    <property type="component" value="Unassembled WGS sequence"/>
</dbReference>
<reference evidence="1" key="1">
    <citation type="submission" date="2021-02" db="EMBL/GenBank/DDBJ databases">
        <authorList>
            <consortium name="DOE Joint Genome Institute"/>
            <person name="Ahrendt S."/>
            <person name="Looney B.P."/>
            <person name="Miyauchi S."/>
            <person name="Morin E."/>
            <person name="Drula E."/>
            <person name="Courty P.E."/>
            <person name="Chicoki N."/>
            <person name="Fauchery L."/>
            <person name="Kohler A."/>
            <person name="Kuo A."/>
            <person name="Labutti K."/>
            <person name="Pangilinan J."/>
            <person name="Lipzen A."/>
            <person name="Riley R."/>
            <person name="Andreopoulos W."/>
            <person name="He G."/>
            <person name="Johnson J."/>
            <person name="Barry K.W."/>
            <person name="Grigoriev I.V."/>
            <person name="Nagy L."/>
            <person name="Hibbett D."/>
            <person name="Henrissat B."/>
            <person name="Matheny P.B."/>
            <person name="Labbe J."/>
            <person name="Martin F."/>
        </authorList>
    </citation>
    <scope>NUCLEOTIDE SEQUENCE</scope>
    <source>
        <strain evidence="1">FP105234-sp</strain>
    </source>
</reference>
<gene>
    <name evidence="1" type="ORF">FA95DRAFT_1613142</name>
</gene>
<proteinExistence type="predicted"/>